<proteinExistence type="predicted"/>
<gene>
    <name evidence="2" type="ORF">GCM10007276_23150</name>
</gene>
<accession>A0A8J2YIK3</accession>
<comment type="caution">
    <text evidence="2">The sequence shown here is derived from an EMBL/GenBank/DDBJ whole genome shotgun (WGS) entry which is preliminary data.</text>
</comment>
<keyword evidence="3" id="KW-1185">Reference proteome</keyword>
<organism evidence="2 3">
    <name type="scientific">Agaricicola taiwanensis</name>
    <dbReference type="NCBI Taxonomy" id="591372"/>
    <lineage>
        <taxon>Bacteria</taxon>
        <taxon>Pseudomonadati</taxon>
        <taxon>Pseudomonadota</taxon>
        <taxon>Alphaproteobacteria</taxon>
        <taxon>Rhodobacterales</taxon>
        <taxon>Paracoccaceae</taxon>
        <taxon>Agaricicola</taxon>
    </lineage>
</organism>
<evidence type="ECO:0000256" key="1">
    <source>
        <dbReference type="ARBA" id="ARBA00044777"/>
    </source>
</evidence>
<dbReference type="Gene3D" id="6.10.250.2410">
    <property type="match status" value="1"/>
</dbReference>
<dbReference type="PANTHER" id="PTHR33969">
    <property type="entry name" value="SEGREGATION AND CONDENSATION PROTEIN A"/>
    <property type="match status" value="1"/>
</dbReference>
<dbReference type="Proteomes" id="UP000602745">
    <property type="component" value="Unassembled WGS sequence"/>
</dbReference>
<dbReference type="Pfam" id="PF02616">
    <property type="entry name" value="SMC_ScpA"/>
    <property type="match status" value="1"/>
</dbReference>
<evidence type="ECO:0000313" key="2">
    <source>
        <dbReference type="EMBL" id="GGE45342.1"/>
    </source>
</evidence>
<reference evidence="2" key="1">
    <citation type="journal article" date="2014" name="Int. J. Syst. Evol. Microbiol.">
        <title>Complete genome sequence of Corynebacterium casei LMG S-19264T (=DSM 44701T), isolated from a smear-ripened cheese.</title>
        <authorList>
            <consortium name="US DOE Joint Genome Institute (JGI-PGF)"/>
            <person name="Walter F."/>
            <person name="Albersmeier A."/>
            <person name="Kalinowski J."/>
            <person name="Ruckert C."/>
        </authorList>
    </citation>
    <scope>NUCLEOTIDE SEQUENCE</scope>
    <source>
        <strain evidence="2">CCM 7684</strain>
    </source>
</reference>
<dbReference type="PANTHER" id="PTHR33969:SF2">
    <property type="entry name" value="SEGREGATION AND CONDENSATION PROTEIN A"/>
    <property type="match status" value="1"/>
</dbReference>
<evidence type="ECO:0000313" key="3">
    <source>
        <dbReference type="Proteomes" id="UP000602745"/>
    </source>
</evidence>
<dbReference type="EMBL" id="BMCP01000002">
    <property type="protein sequence ID" value="GGE45342.1"/>
    <property type="molecule type" value="Genomic_DNA"/>
</dbReference>
<protein>
    <recommendedName>
        <fullName evidence="1">Segregation and condensation protein A</fullName>
    </recommendedName>
</protein>
<sequence length="258" mass="28798">MSDTGEEASLGAVDEAFLVDVGLFEGPLDLLLDLARREKIDLAQVSIAKLAAQYLDYIEDARLKRLEIAAEYLVMAAWLAYLKSRLLLPDDTGDEEEPSAAELAENLARRLRHLQAIRQVADMLMTRPRLGSDVFARGAGEGVRSLVTPTYDVTLFDLLTGYARQREKEALSLVTIRRRPVLALADARESLTRLVGPISEWTRLDALLRHYLMSDEERRSVTASSFGALLEMVREGSAEIRQHAPFGPIYLRKGREGS</sequence>
<dbReference type="InterPro" id="IPR003768">
    <property type="entry name" value="ScpA"/>
</dbReference>
<reference evidence="2" key="2">
    <citation type="submission" date="2020-09" db="EMBL/GenBank/DDBJ databases">
        <authorList>
            <person name="Sun Q."/>
            <person name="Sedlacek I."/>
        </authorList>
    </citation>
    <scope>NUCLEOTIDE SEQUENCE</scope>
    <source>
        <strain evidence="2">CCM 7684</strain>
    </source>
</reference>
<dbReference type="RefSeq" id="WP_188409878.1">
    <property type="nucleotide sequence ID" value="NZ_BMCP01000002.1"/>
</dbReference>
<dbReference type="AlphaFoldDB" id="A0A8J2YIK3"/>
<name>A0A8J2YIK3_9RHOB</name>